<sequence length="126" mass="13765">MIFYAALLPPRRTEGQTSEPVMVASRLSWLVLLCGWVGLLLRGCPVSGLLAGGASVLVGIFAPLGIALPLLGGMHLFLALSTPDLRQWELRLRGYRPIRGVYAPDRRAALLRWMDRNPARSVSSVT</sequence>
<dbReference type="OrthoDB" id="7283400at2"/>
<accession>A0A347WC07</accession>
<dbReference type="KEGG" id="ksc:CD178_01627"/>
<evidence type="ECO:0000313" key="1">
    <source>
        <dbReference type="EMBL" id="AXY22400.1"/>
    </source>
</evidence>
<keyword evidence="2" id="KW-1185">Reference proteome</keyword>
<dbReference type="Proteomes" id="UP000264120">
    <property type="component" value="Chromosome"/>
</dbReference>
<proteinExistence type="predicted"/>
<dbReference type="EMBL" id="CP023036">
    <property type="protein sequence ID" value="AXY22400.1"/>
    <property type="molecule type" value="Genomic_DNA"/>
</dbReference>
<reference evidence="1 2" key="1">
    <citation type="submission" date="2017-08" db="EMBL/GenBank/DDBJ databases">
        <title>Complete genome sequence of Gluconacetobacter saccharivorans CV1 isolated from Fermented Vinegar.</title>
        <authorList>
            <person name="Kim S.-Y."/>
        </authorList>
    </citation>
    <scope>NUCLEOTIDE SEQUENCE [LARGE SCALE GENOMIC DNA]</scope>
    <source>
        <strain evidence="1 2">CV1</strain>
    </source>
</reference>
<protein>
    <submittedName>
        <fullName evidence="1">Uncharacterized protein</fullName>
    </submittedName>
</protein>
<gene>
    <name evidence="1" type="ORF">CD178_01627</name>
</gene>
<organism evidence="1 2">
    <name type="scientific">Komagataeibacter saccharivorans</name>
    <dbReference type="NCBI Taxonomy" id="265959"/>
    <lineage>
        <taxon>Bacteria</taxon>
        <taxon>Pseudomonadati</taxon>
        <taxon>Pseudomonadota</taxon>
        <taxon>Alphaproteobacteria</taxon>
        <taxon>Acetobacterales</taxon>
        <taxon>Acetobacteraceae</taxon>
        <taxon>Komagataeibacter</taxon>
    </lineage>
</organism>
<name>A0A347WC07_9PROT</name>
<dbReference type="GeneID" id="98313350"/>
<evidence type="ECO:0000313" key="2">
    <source>
        <dbReference type="Proteomes" id="UP000264120"/>
    </source>
</evidence>
<dbReference type="AlphaFoldDB" id="A0A347WC07"/>
<dbReference type="RefSeq" id="WP_118962854.1">
    <property type="nucleotide sequence ID" value="NZ_CALCQY010000029.1"/>
</dbReference>